<comment type="function">
    <text evidence="1">Could be involved in insertion of integral membrane proteins into the membrane.</text>
</comment>
<accession>A0A2M7BZT3</accession>
<dbReference type="PANTHER" id="PTHR33383">
    <property type="entry name" value="MEMBRANE PROTEIN INSERTION EFFICIENCY FACTOR-RELATED"/>
    <property type="match status" value="1"/>
</dbReference>
<reference evidence="3" key="1">
    <citation type="submission" date="2017-09" db="EMBL/GenBank/DDBJ databases">
        <title>Depth-based differentiation of microbial function through sediment-hosted aquifers and enrichment of novel symbionts in the deep terrestrial subsurface.</title>
        <authorList>
            <person name="Probst A.J."/>
            <person name="Ladd B."/>
            <person name="Jarett J.K."/>
            <person name="Geller-Mcgrath D.E."/>
            <person name="Sieber C.M.K."/>
            <person name="Emerson J.B."/>
            <person name="Anantharaman K."/>
            <person name="Thomas B.C."/>
            <person name="Malmstrom R."/>
            <person name="Stieglmeier M."/>
            <person name="Klingl A."/>
            <person name="Woyke T."/>
            <person name="Ryan C.M."/>
            <person name="Banfield J.F."/>
        </authorList>
    </citation>
    <scope>NUCLEOTIDE SEQUENCE [LARGE SCALE GENOMIC DNA]</scope>
</reference>
<proteinExistence type="inferred from homology"/>
<keyword evidence="1" id="KW-0472">Membrane</keyword>
<dbReference type="PANTHER" id="PTHR33383:SF1">
    <property type="entry name" value="MEMBRANE PROTEIN INSERTION EFFICIENCY FACTOR-RELATED"/>
    <property type="match status" value="1"/>
</dbReference>
<protein>
    <recommendedName>
        <fullName evidence="1">Putative membrane protein insertion efficiency factor</fullName>
    </recommendedName>
</protein>
<organism evidence="2 3">
    <name type="scientific">bacterium (Candidatus Gribaldobacteria) CG03_land_8_20_14_0_80_36_40</name>
    <dbReference type="NCBI Taxonomy" id="2014271"/>
    <lineage>
        <taxon>Bacteria</taxon>
        <taxon>Candidatus Gribaldobacteria</taxon>
    </lineage>
</organism>
<dbReference type="GO" id="GO:0005886">
    <property type="term" value="C:plasma membrane"/>
    <property type="evidence" value="ECO:0007669"/>
    <property type="project" value="UniProtKB-SubCell"/>
</dbReference>
<evidence type="ECO:0000313" key="2">
    <source>
        <dbReference type="EMBL" id="PIV14239.1"/>
    </source>
</evidence>
<dbReference type="EMBL" id="PEUS01000001">
    <property type="protein sequence ID" value="PIV14239.1"/>
    <property type="molecule type" value="Genomic_DNA"/>
</dbReference>
<name>A0A2M7BZT3_9BACT</name>
<evidence type="ECO:0000256" key="1">
    <source>
        <dbReference type="HAMAP-Rule" id="MF_00386"/>
    </source>
</evidence>
<dbReference type="HAMAP" id="MF_00386">
    <property type="entry name" value="UPF0161_YidD"/>
    <property type="match status" value="1"/>
</dbReference>
<dbReference type="InterPro" id="IPR002696">
    <property type="entry name" value="Membr_insert_effic_factor_YidD"/>
</dbReference>
<dbReference type="SMART" id="SM01234">
    <property type="entry name" value="Haemolytic"/>
    <property type="match status" value="1"/>
</dbReference>
<dbReference type="AlphaFoldDB" id="A0A2M7BZT3"/>
<dbReference type="Pfam" id="PF01809">
    <property type="entry name" value="YidD"/>
    <property type="match status" value="1"/>
</dbReference>
<comment type="similarity">
    <text evidence="1">Belongs to the UPF0161 family.</text>
</comment>
<keyword evidence="1" id="KW-1003">Cell membrane</keyword>
<sequence>MLILKTIKLYQKFISPFLGRNCRFYPSCSEYSYQIIKKHGVLKGGMLSFWRVLKCNPWNRGGVDLL</sequence>
<comment type="subcellular location">
    <subcellularLocation>
        <location evidence="1">Cell membrane</location>
        <topology evidence="1">Peripheral membrane protein</topology>
        <orientation evidence="1">Cytoplasmic side</orientation>
    </subcellularLocation>
</comment>
<dbReference type="Proteomes" id="UP000228816">
    <property type="component" value="Unassembled WGS sequence"/>
</dbReference>
<dbReference type="NCBIfam" id="TIGR00278">
    <property type="entry name" value="membrane protein insertion efficiency factor YidD"/>
    <property type="match status" value="1"/>
</dbReference>
<gene>
    <name evidence="2" type="ORF">COS44_00050</name>
</gene>
<evidence type="ECO:0000313" key="3">
    <source>
        <dbReference type="Proteomes" id="UP000228816"/>
    </source>
</evidence>
<comment type="caution">
    <text evidence="2">The sequence shown here is derived from an EMBL/GenBank/DDBJ whole genome shotgun (WGS) entry which is preliminary data.</text>
</comment>